<organism evidence="1 2">
    <name type="scientific">Rhizopus microsporus ATCC 52813</name>
    <dbReference type="NCBI Taxonomy" id="1340429"/>
    <lineage>
        <taxon>Eukaryota</taxon>
        <taxon>Fungi</taxon>
        <taxon>Fungi incertae sedis</taxon>
        <taxon>Mucoromycota</taxon>
        <taxon>Mucoromycotina</taxon>
        <taxon>Mucoromycetes</taxon>
        <taxon>Mucorales</taxon>
        <taxon>Mucorineae</taxon>
        <taxon>Rhizopodaceae</taxon>
        <taxon>Rhizopus</taxon>
    </lineage>
</organism>
<accession>A0A2G4SEB1</accession>
<reference evidence="1 2" key="1">
    <citation type="journal article" date="2016" name="Proc. Natl. Acad. Sci. U.S.A.">
        <title>Lipid metabolic changes in an early divergent fungus govern the establishment of a mutualistic symbiosis with endobacteria.</title>
        <authorList>
            <person name="Lastovetsky O.A."/>
            <person name="Gaspar M.L."/>
            <person name="Mondo S.J."/>
            <person name="LaButti K.M."/>
            <person name="Sandor L."/>
            <person name="Grigoriev I.V."/>
            <person name="Henry S.A."/>
            <person name="Pawlowska T.E."/>
        </authorList>
    </citation>
    <scope>NUCLEOTIDE SEQUENCE [LARGE SCALE GENOMIC DNA]</scope>
    <source>
        <strain evidence="1 2">ATCC 52813</strain>
    </source>
</reference>
<dbReference type="RefSeq" id="XP_023460872.1">
    <property type="nucleotide sequence ID" value="XM_023609878.1"/>
</dbReference>
<protein>
    <submittedName>
        <fullName evidence="1">Uncharacterized protein</fullName>
    </submittedName>
</protein>
<proteinExistence type="predicted"/>
<name>A0A2G4SEB1_RHIZD</name>
<dbReference type="AlphaFoldDB" id="A0A2G4SEB1"/>
<dbReference type="GeneID" id="35440868"/>
<dbReference type="Proteomes" id="UP000242254">
    <property type="component" value="Unassembled WGS sequence"/>
</dbReference>
<evidence type="ECO:0000313" key="2">
    <source>
        <dbReference type="Proteomes" id="UP000242254"/>
    </source>
</evidence>
<gene>
    <name evidence="1" type="ORF">RHIMIDRAFT_242983</name>
</gene>
<evidence type="ECO:0000313" key="1">
    <source>
        <dbReference type="EMBL" id="PHZ07164.1"/>
    </source>
</evidence>
<dbReference type="EMBL" id="KZ303954">
    <property type="protein sequence ID" value="PHZ07164.1"/>
    <property type="molecule type" value="Genomic_DNA"/>
</dbReference>
<keyword evidence="2" id="KW-1185">Reference proteome</keyword>
<sequence length="134" mass="15288">MTLRTQSRLSASVKARGRPPLLTLRPVVMVLVADTKNGITVQKDNLKSVIHDTVSLVTDFRSGWVTPHLHRRYRHTVLHHNKTIKVNDLGVEEEAFGRIKVPKKEIVLHYSINVIQKYDTRKSVVTIQISCKKS</sequence>